<evidence type="ECO:0000256" key="2">
    <source>
        <dbReference type="ARBA" id="ARBA00022741"/>
    </source>
</evidence>
<dbReference type="Gene3D" id="1.10.510.10">
    <property type="entry name" value="Transferase(Phosphotransferase) domain 1"/>
    <property type="match status" value="1"/>
</dbReference>
<dbReference type="CDD" id="cd14014">
    <property type="entry name" value="STKc_PknB_like"/>
    <property type="match status" value="1"/>
</dbReference>
<feature type="region of interest" description="Disordered" evidence="6">
    <location>
        <begin position="308"/>
        <end position="343"/>
    </location>
</feature>
<gene>
    <name evidence="8" type="ORF">GCM10010102_29160</name>
</gene>
<feature type="binding site" evidence="5">
    <location>
        <position position="49"/>
    </location>
    <ligand>
        <name>ATP</name>
        <dbReference type="ChEBI" id="CHEBI:30616"/>
    </ligand>
</feature>
<dbReference type="Pfam" id="PF00069">
    <property type="entry name" value="Pkinase"/>
    <property type="match status" value="1"/>
</dbReference>
<dbReference type="Proteomes" id="UP000655589">
    <property type="component" value="Unassembled WGS sequence"/>
</dbReference>
<dbReference type="Gene3D" id="2.60.40.2880">
    <property type="entry name" value="MmpS1-5, C-terminal soluble domain"/>
    <property type="match status" value="1"/>
</dbReference>
<dbReference type="InterPro" id="IPR011009">
    <property type="entry name" value="Kinase-like_dom_sf"/>
</dbReference>
<name>A0A8H9GJR8_9MICO</name>
<proteinExistence type="predicted"/>
<dbReference type="RefSeq" id="WP_229785557.1">
    <property type="nucleotide sequence ID" value="NZ_BMPT01000012.1"/>
</dbReference>
<reference evidence="8" key="1">
    <citation type="journal article" date="2014" name="Int. J. Syst. Evol. Microbiol.">
        <title>Complete genome sequence of Corynebacterium casei LMG S-19264T (=DSM 44701T), isolated from a smear-ripened cheese.</title>
        <authorList>
            <consortium name="US DOE Joint Genome Institute (JGI-PGF)"/>
            <person name="Walter F."/>
            <person name="Albersmeier A."/>
            <person name="Kalinowski J."/>
            <person name="Ruckert C."/>
        </authorList>
    </citation>
    <scope>NUCLEOTIDE SEQUENCE</scope>
    <source>
        <strain evidence="8">JCM 3051</strain>
    </source>
</reference>
<dbReference type="AlphaFoldDB" id="A0A8H9GJR8"/>
<dbReference type="InterPro" id="IPR038468">
    <property type="entry name" value="MmpS_C"/>
</dbReference>
<reference evidence="8" key="2">
    <citation type="submission" date="2020-09" db="EMBL/GenBank/DDBJ databases">
        <authorList>
            <person name="Sun Q."/>
            <person name="Ohkuma M."/>
        </authorList>
    </citation>
    <scope>NUCLEOTIDE SEQUENCE</scope>
    <source>
        <strain evidence="8">JCM 3051</strain>
    </source>
</reference>
<keyword evidence="3" id="KW-0418">Kinase</keyword>
<dbReference type="PROSITE" id="PS50011">
    <property type="entry name" value="PROTEIN_KINASE_DOM"/>
    <property type="match status" value="1"/>
</dbReference>
<dbReference type="GO" id="GO:0004674">
    <property type="term" value="F:protein serine/threonine kinase activity"/>
    <property type="evidence" value="ECO:0007669"/>
    <property type="project" value="TreeGrafter"/>
</dbReference>
<dbReference type="GO" id="GO:0005524">
    <property type="term" value="F:ATP binding"/>
    <property type="evidence" value="ECO:0007669"/>
    <property type="project" value="UniProtKB-UniRule"/>
</dbReference>
<evidence type="ECO:0000256" key="5">
    <source>
        <dbReference type="PROSITE-ProRule" id="PRU10141"/>
    </source>
</evidence>
<evidence type="ECO:0000313" key="9">
    <source>
        <dbReference type="Proteomes" id="UP000655589"/>
    </source>
</evidence>
<dbReference type="SMART" id="SM00220">
    <property type="entry name" value="S_TKc"/>
    <property type="match status" value="1"/>
</dbReference>
<evidence type="ECO:0000256" key="6">
    <source>
        <dbReference type="SAM" id="MobiDB-lite"/>
    </source>
</evidence>
<dbReference type="InterPro" id="IPR017441">
    <property type="entry name" value="Protein_kinase_ATP_BS"/>
</dbReference>
<dbReference type="InterPro" id="IPR000719">
    <property type="entry name" value="Prot_kinase_dom"/>
</dbReference>
<keyword evidence="1" id="KW-0808">Transferase</keyword>
<dbReference type="PROSITE" id="PS00108">
    <property type="entry name" value="PROTEIN_KINASE_ST"/>
    <property type="match status" value="1"/>
</dbReference>
<dbReference type="EMBL" id="BMPT01000012">
    <property type="protein sequence ID" value="GGM31923.1"/>
    <property type="molecule type" value="Genomic_DNA"/>
</dbReference>
<evidence type="ECO:0000256" key="4">
    <source>
        <dbReference type="ARBA" id="ARBA00022840"/>
    </source>
</evidence>
<evidence type="ECO:0000256" key="1">
    <source>
        <dbReference type="ARBA" id="ARBA00022679"/>
    </source>
</evidence>
<accession>A0A8H9GJR8</accession>
<comment type="caution">
    <text evidence="8">The sequence shown here is derived from an EMBL/GenBank/DDBJ whole genome shotgun (WGS) entry which is preliminary data.</text>
</comment>
<protein>
    <recommendedName>
        <fullName evidence="7">Protein kinase domain-containing protein</fullName>
    </recommendedName>
</protein>
<evidence type="ECO:0000313" key="8">
    <source>
        <dbReference type="EMBL" id="GGM31923.1"/>
    </source>
</evidence>
<sequence>MAVGAAVGALDEQDPREVGPYTVEGRLGGGGMGSVYLARSRTGRPVAVKVVRPELADDPRFRTRFRREVAAARRVGGFWAAPVVDADTDADRPWMATAYVAGPSLQEAVEAQGPLPYAVVRTLGATLAEGLGAVHAAGLVHRDLKPSNVLLAEDGPRVVDFGIALEHDATSLTGAGSIGTAPYMSPEQVRGHDVTAASDVFSLGSVLVFASTGRSPFGGGAAPDVARRVVADEPDLAGVPAGLRDLVGACLAKRPEDRPAPADVVDRLAADGAGWELPSGVVTMIAERSAAVGGQEAGVVAVAPHDPDATERIGRGATRPLEAGEVPPTAVGPAAADGPPARPSLWRSPTARWVAVGAVGVAVGAGAAVAATSALTARDAGPGPGATFPSAVGNLQTVLPAETHEITLEVDVDADVDTEADGGDPARVEYNGRLGPSGIGESFYSEGFLDLETDLGERGVAVELPWTTTVTARGEVEESSIDLRAYQGSLTEYDPTVATVTLSCRILVDGEVVAEMSGPRIVGCNRVPEKFREMMDDARKESQEQQEQAWQDYQDTLEELGVDGAGAGS</sequence>
<feature type="compositionally biased region" description="Low complexity" evidence="6">
    <location>
        <begin position="323"/>
        <end position="339"/>
    </location>
</feature>
<dbReference type="PROSITE" id="PS00107">
    <property type="entry name" value="PROTEIN_KINASE_ATP"/>
    <property type="match status" value="1"/>
</dbReference>
<dbReference type="PANTHER" id="PTHR43289:SF34">
    <property type="entry name" value="SERINE_THREONINE-PROTEIN KINASE YBDM-RELATED"/>
    <property type="match status" value="1"/>
</dbReference>
<dbReference type="Gene3D" id="3.30.200.20">
    <property type="entry name" value="Phosphorylase Kinase, domain 1"/>
    <property type="match status" value="1"/>
</dbReference>
<keyword evidence="4 5" id="KW-0067">ATP-binding</keyword>
<dbReference type="PANTHER" id="PTHR43289">
    <property type="entry name" value="MITOGEN-ACTIVATED PROTEIN KINASE KINASE KINASE 20-RELATED"/>
    <property type="match status" value="1"/>
</dbReference>
<dbReference type="SUPFAM" id="SSF56112">
    <property type="entry name" value="Protein kinase-like (PK-like)"/>
    <property type="match status" value="1"/>
</dbReference>
<evidence type="ECO:0000259" key="7">
    <source>
        <dbReference type="PROSITE" id="PS50011"/>
    </source>
</evidence>
<dbReference type="InterPro" id="IPR008271">
    <property type="entry name" value="Ser/Thr_kinase_AS"/>
</dbReference>
<keyword evidence="9" id="KW-1185">Reference proteome</keyword>
<feature type="domain" description="Protein kinase" evidence="7">
    <location>
        <begin position="21"/>
        <end position="270"/>
    </location>
</feature>
<organism evidence="8 9">
    <name type="scientific">Promicromonospora citrea</name>
    <dbReference type="NCBI Taxonomy" id="43677"/>
    <lineage>
        <taxon>Bacteria</taxon>
        <taxon>Bacillati</taxon>
        <taxon>Actinomycetota</taxon>
        <taxon>Actinomycetes</taxon>
        <taxon>Micrococcales</taxon>
        <taxon>Promicromonosporaceae</taxon>
        <taxon>Promicromonospora</taxon>
    </lineage>
</organism>
<evidence type="ECO:0000256" key="3">
    <source>
        <dbReference type="ARBA" id="ARBA00022777"/>
    </source>
</evidence>
<keyword evidence="2 5" id="KW-0547">Nucleotide-binding</keyword>